<organism evidence="2 3">
    <name type="scientific">Pseudarcicella hirudinis</name>
    <dbReference type="NCBI Taxonomy" id="1079859"/>
    <lineage>
        <taxon>Bacteria</taxon>
        <taxon>Pseudomonadati</taxon>
        <taxon>Bacteroidota</taxon>
        <taxon>Cytophagia</taxon>
        <taxon>Cytophagales</taxon>
        <taxon>Flectobacillaceae</taxon>
        <taxon>Pseudarcicella</taxon>
    </lineage>
</organism>
<dbReference type="PANTHER" id="PTHR10201">
    <property type="entry name" value="MATRIX METALLOPROTEINASE"/>
    <property type="match status" value="1"/>
</dbReference>
<keyword evidence="3" id="KW-1185">Reference proteome</keyword>
<evidence type="ECO:0000256" key="1">
    <source>
        <dbReference type="ARBA" id="ARBA00022737"/>
    </source>
</evidence>
<reference evidence="2 3" key="1">
    <citation type="submission" date="2016-10" db="EMBL/GenBank/DDBJ databases">
        <authorList>
            <person name="de Groot N.N."/>
        </authorList>
    </citation>
    <scope>NUCLEOTIDE SEQUENCE [LARGE SCALE GENOMIC DNA]</scope>
    <source>
        <strain evidence="3">E92,LMG 26720,CCM 7988</strain>
    </source>
</reference>
<dbReference type="InterPro" id="IPR036375">
    <property type="entry name" value="Hemopexin-like_dom_sf"/>
</dbReference>
<dbReference type="Gene3D" id="2.110.10.10">
    <property type="entry name" value="Hemopexin-like domain"/>
    <property type="match status" value="2"/>
</dbReference>
<gene>
    <name evidence="2" type="ORF">SAMN04515674_104181</name>
</gene>
<name>A0A1I5RPN5_9BACT</name>
<dbReference type="Gene3D" id="3.40.50.1460">
    <property type="match status" value="1"/>
</dbReference>
<protein>
    <submittedName>
        <fullName evidence="2">Hemopexin</fullName>
    </submittedName>
</protein>
<dbReference type="GO" id="GO:0006508">
    <property type="term" value="P:proteolysis"/>
    <property type="evidence" value="ECO:0007669"/>
    <property type="project" value="InterPro"/>
</dbReference>
<dbReference type="RefSeq" id="WP_092015523.1">
    <property type="nucleotide sequence ID" value="NZ_FOXH01000004.1"/>
</dbReference>
<dbReference type="AlphaFoldDB" id="A0A1I5RPN5"/>
<dbReference type="PROSITE" id="PS51642">
    <property type="entry name" value="HEMOPEXIN_2"/>
    <property type="match status" value="4"/>
</dbReference>
<dbReference type="InterPro" id="IPR000585">
    <property type="entry name" value="Hemopexin-like_dom"/>
</dbReference>
<dbReference type="InterPro" id="IPR001096">
    <property type="entry name" value="Peptidase_C13"/>
</dbReference>
<dbReference type="OrthoDB" id="700426at2"/>
<dbReference type="SUPFAM" id="SSF50923">
    <property type="entry name" value="Hemopexin-like domain"/>
    <property type="match status" value="1"/>
</dbReference>
<dbReference type="CDD" id="cd00094">
    <property type="entry name" value="HX"/>
    <property type="match status" value="1"/>
</dbReference>
<dbReference type="SMART" id="SM00120">
    <property type="entry name" value="HX"/>
    <property type="match status" value="4"/>
</dbReference>
<dbReference type="Pfam" id="PF00045">
    <property type="entry name" value="Hemopexin"/>
    <property type="match status" value="4"/>
</dbReference>
<dbReference type="InterPro" id="IPR018487">
    <property type="entry name" value="Hemopexin-like_repeat"/>
</dbReference>
<dbReference type="GO" id="GO:0004222">
    <property type="term" value="F:metalloendopeptidase activity"/>
    <property type="evidence" value="ECO:0007669"/>
    <property type="project" value="TreeGrafter"/>
</dbReference>
<dbReference type="Pfam" id="PF01650">
    <property type="entry name" value="Peptidase_C13"/>
    <property type="match status" value="1"/>
</dbReference>
<evidence type="ECO:0000313" key="2">
    <source>
        <dbReference type="EMBL" id="SFP60478.1"/>
    </source>
</evidence>
<proteinExistence type="predicted"/>
<dbReference type="PANTHER" id="PTHR10201:SF331">
    <property type="entry name" value="MATRIX METALLOPROTEINASE-14-LIKE ISOFORM X1"/>
    <property type="match status" value="1"/>
</dbReference>
<dbReference type="EMBL" id="FOXH01000004">
    <property type="protein sequence ID" value="SFP60478.1"/>
    <property type="molecule type" value="Genomic_DNA"/>
</dbReference>
<dbReference type="STRING" id="1079859.SAMN04515674_104181"/>
<sequence length="589" mass="65220">MEKLPQNLKLLLKENVSSLIQNSTSDNAANNINLHLFDQIIDAGTKLIVGQEQHVVNRKSALIFADHAPLLNWGHDCEYLLFDTENGRLLEKVPSQFPPLDFEFNRYLFEDIFTPVRFEPSQAITDVIAGALKGTFLPFIQGERYAILFSGMSNNRHVNDMEFLYRTLIDTYGFKAANIFVLNHDGTLNYNGGPTPIVAWPGDGTAYRMKVDGKGIQADFEKILEKVGKKLSEKDFLLIHTNNHGGHDGTQSNLCTYPSWAAYTASDFAAKIKKLPKFDTLMVMMEQCHSGGFINPILTNSPAKSTHVAAACVELNNSAGGADFDPYALDWIAGVTGHYGDNSNLKQNIDTTADGRISASEAHNYAKAVKVAFDTPVSGDSPVNCGDKMFLGRTASLKASVNWGNGKIYFFKNDRYYRYDWANDKVDPNYPKLIAGNWNGLWPNGIDAAVNYGNGKAYFFKGSEYVRYDIAADKVDAGYPKPIAGNWNGLWTSNIEAAVSWGNGKVYFFKGTEYIRWDIAADKVDAGYPKPIAGNWGSLWANGIESALLADNKKAYFFKGGQYTRYDVASNAIDSGYPVSTIDNWHGLV</sequence>
<dbReference type="GO" id="GO:0030198">
    <property type="term" value="P:extracellular matrix organization"/>
    <property type="evidence" value="ECO:0007669"/>
    <property type="project" value="TreeGrafter"/>
</dbReference>
<keyword evidence="1" id="KW-0677">Repeat</keyword>
<accession>A0A1I5RPN5</accession>
<dbReference type="GO" id="GO:0005615">
    <property type="term" value="C:extracellular space"/>
    <property type="evidence" value="ECO:0007669"/>
    <property type="project" value="TreeGrafter"/>
</dbReference>
<evidence type="ECO:0000313" key="3">
    <source>
        <dbReference type="Proteomes" id="UP000199306"/>
    </source>
</evidence>
<dbReference type="Proteomes" id="UP000199306">
    <property type="component" value="Unassembled WGS sequence"/>
</dbReference>
<dbReference type="GO" id="GO:0030574">
    <property type="term" value="P:collagen catabolic process"/>
    <property type="evidence" value="ECO:0007669"/>
    <property type="project" value="TreeGrafter"/>
</dbReference>